<dbReference type="Gene3D" id="3.30.200.20">
    <property type="entry name" value="Phosphorylase Kinase, domain 1"/>
    <property type="match status" value="1"/>
</dbReference>
<dbReference type="RefSeq" id="XP_001583685.1">
    <property type="nucleotide sequence ID" value="XM_001583635.1"/>
</dbReference>
<organism evidence="7 8">
    <name type="scientific">Trichomonas vaginalis (strain ATCC PRA-98 / G3)</name>
    <dbReference type="NCBI Taxonomy" id="412133"/>
    <lineage>
        <taxon>Eukaryota</taxon>
        <taxon>Metamonada</taxon>
        <taxon>Parabasalia</taxon>
        <taxon>Trichomonadida</taxon>
        <taxon>Trichomonadidae</taxon>
        <taxon>Trichomonas</taxon>
    </lineage>
</organism>
<dbReference type="InterPro" id="IPR050339">
    <property type="entry name" value="CC_SR_Kinase"/>
</dbReference>
<evidence type="ECO:0000313" key="8">
    <source>
        <dbReference type="Proteomes" id="UP000001542"/>
    </source>
</evidence>
<protein>
    <submittedName>
        <fullName evidence="7">CAMK family protein kinase</fullName>
    </submittedName>
</protein>
<dbReference type="InterPro" id="IPR011009">
    <property type="entry name" value="Kinase-like_dom_sf"/>
</dbReference>
<proteinExistence type="predicted"/>
<keyword evidence="2" id="KW-0547">Nucleotide-binding</keyword>
<dbReference type="GO" id="GO:0005737">
    <property type="term" value="C:cytoplasm"/>
    <property type="evidence" value="ECO:0000318"/>
    <property type="project" value="GO_Central"/>
</dbReference>
<keyword evidence="8" id="KW-1185">Reference proteome</keyword>
<keyword evidence="1" id="KW-0808">Transferase</keyword>
<dbReference type="InParanoid" id="A2DA51"/>
<accession>A2DA51</accession>
<name>A2DA51_TRIV3</name>
<evidence type="ECO:0000256" key="4">
    <source>
        <dbReference type="ARBA" id="ARBA00022840"/>
    </source>
</evidence>
<dbReference type="AlphaFoldDB" id="A2DA51"/>
<gene>
    <name evidence="7" type="ORF">TVAG_476280</name>
</gene>
<dbReference type="VEuPathDB" id="TrichDB:TVAGG3_0266290"/>
<dbReference type="PANTHER" id="PTHR11042:SF189">
    <property type="entry name" value="PROTEIN KINASE DOMAIN-CONTAINING PROTEIN"/>
    <property type="match status" value="1"/>
</dbReference>
<reference evidence="7" key="2">
    <citation type="journal article" date="2007" name="Science">
        <title>Draft genome sequence of the sexually transmitted pathogen Trichomonas vaginalis.</title>
        <authorList>
            <person name="Carlton J.M."/>
            <person name="Hirt R.P."/>
            <person name="Silva J.C."/>
            <person name="Delcher A.L."/>
            <person name="Schatz M."/>
            <person name="Zhao Q."/>
            <person name="Wortman J.R."/>
            <person name="Bidwell S.L."/>
            <person name="Alsmark U.C.M."/>
            <person name="Besteiro S."/>
            <person name="Sicheritz-Ponten T."/>
            <person name="Noel C.J."/>
            <person name="Dacks J.B."/>
            <person name="Foster P.G."/>
            <person name="Simillion C."/>
            <person name="Van de Peer Y."/>
            <person name="Miranda-Saavedra D."/>
            <person name="Barton G.J."/>
            <person name="Westrop G.D."/>
            <person name="Mueller S."/>
            <person name="Dessi D."/>
            <person name="Fiori P.L."/>
            <person name="Ren Q."/>
            <person name="Paulsen I."/>
            <person name="Zhang H."/>
            <person name="Bastida-Corcuera F.D."/>
            <person name="Simoes-Barbosa A."/>
            <person name="Brown M.T."/>
            <person name="Hayes R.D."/>
            <person name="Mukherjee M."/>
            <person name="Okumura C.Y."/>
            <person name="Schneider R."/>
            <person name="Smith A.J."/>
            <person name="Vanacova S."/>
            <person name="Villalvazo M."/>
            <person name="Haas B.J."/>
            <person name="Pertea M."/>
            <person name="Feldblyum T.V."/>
            <person name="Utterback T.R."/>
            <person name="Shu C.L."/>
            <person name="Osoegawa K."/>
            <person name="de Jong P.J."/>
            <person name="Hrdy I."/>
            <person name="Horvathova L."/>
            <person name="Zubacova Z."/>
            <person name="Dolezal P."/>
            <person name="Malik S.B."/>
            <person name="Logsdon J.M. Jr."/>
            <person name="Henze K."/>
            <person name="Gupta A."/>
            <person name="Wang C.C."/>
            <person name="Dunne R.L."/>
            <person name="Upcroft J.A."/>
            <person name="Upcroft P."/>
            <person name="White O."/>
            <person name="Salzberg S.L."/>
            <person name="Tang P."/>
            <person name="Chiu C.-H."/>
            <person name="Lee Y.-S."/>
            <person name="Embley T.M."/>
            <person name="Coombs G.H."/>
            <person name="Mottram J.C."/>
            <person name="Tachezy J."/>
            <person name="Fraser-Liggett C.M."/>
            <person name="Johnson P.J."/>
        </authorList>
    </citation>
    <scope>NUCLEOTIDE SEQUENCE [LARGE SCALE GENOMIC DNA]</scope>
    <source>
        <strain evidence="7">G3</strain>
    </source>
</reference>
<evidence type="ECO:0000256" key="2">
    <source>
        <dbReference type="ARBA" id="ARBA00022741"/>
    </source>
</evidence>
<dbReference type="OrthoDB" id="5337378at2759"/>
<dbReference type="eggNOG" id="KOG0601">
    <property type="taxonomic scope" value="Eukaryota"/>
</dbReference>
<evidence type="ECO:0000256" key="1">
    <source>
        <dbReference type="ARBA" id="ARBA00022679"/>
    </source>
</evidence>
<dbReference type="KEGG" id="tva:5468258"/>
<dbReference type="VEuPathDB" id="TrichDB:TVAG_476280"/>
<evidence type="ECO:0000256" key="3">
    <source>
        <dbReference type="ARBA" id="ARBA00022777"/>
    </source>
</evidence>
<dbReference type="GO" id="GO:0005524">
    <property type="term" value="F:ATP binding"/>
    <property type="evidence" value="ECO:0007669"/>
    <property type="project" value="UniProtKB-KW"/>
</dbReference>
<keyword evidence="3 7" id="KW-0418">Kinase</keyword>
<dbReference type="Gene3D" id="1.10.510.10">
    <property type="entry name" value="Transferase(Phosphotransferase) domain 1"/>
    <property type="match status" value="1"/>
</dbReference>
<dbReference type="PROSITE" id="PS50011">
    <property type="entry name" value="PROTEIN_KINASE_DOM"/>
    <property type="match status" value="1"/>
</dbReference>
<dbReference type="GO" id="GO:0004672">
    <property type="term" value="F:protein kinase activity"/>
    <property type="evidence" value="ECO:0000318"/>
    <property type="project" value="GO_Central"/>
</dbReference>
<dbReference type="STRING" id="5722.A2DA51"/>
<feature type="region of interest" description="Disordered" evidence="5">
    <location>
        <begin position="279"/>
        <end position="300"/>
    </location>
</feature>
<dbReference type="SMR" id="A2DA51"/>
<reference evidence="7" key="1">
    <citation type="submission" date="2006-10" db="EMBL/GenBank/DDBJ databases">
        <authorList>
            <person name="Amadeo P."/>
            <person name="Zhao Q."/>
            <person name="Wortman J."/>
            <person name="Fraser-Liggett C."/>
            <person name="Carlton J."/>
        </authorList>
    </citation>
    <scope>NUCLEOTIDE SEQUENCE</scope>
    <source>
        <strain evidence="7">G3</strain>
    </source>
</reference>
<dbReference type="EMBL" id="DS113182">
    <property type="protein sequence ID" value="EAY22699.1"/>
    <property type="molecule type" value="Genomic_DNA"/>
</dbReference>
<dbReference type="SUPFAM" id="SSF56112">
    <property type="entry name" value="Protein kinase-like (PK-like)"/>
    <property type="match status" value="1"/>
</dbReference>
<feature type="domain" description="Protein kinase" evidence="6">
    <location>
        <begin position="47"/>
        <end position="291"/>
    </location>
</feature>
<evidence type="ECO:0000313" key="7">
    <source>
        <dbReference type="EMBL" id="EAY22699.1"/>
    </source>
</evidence>
<dbReference type="GO" id="GO:0005634">
    <property type="term" value="C:nucleus"/>
    <property type="evidence" value="ECO:0000318"/>
    <property type="project" value="GO_Central"/>
</dbReference>
<dbReference type="Proteomes" id="UP000001542">
    <property type="component" value="Unassembled WGS sequence"/>
</dbReference>
<evidence type="ECO:0000259" key="6">
    <source>
        <dbReference type="PROSITE" id="PS50011"/>
    </source>
</evidence>
<keyword evidence="4" id="KW-0067">ATP-binding</keyword>
<sequence length="300" mass="33417">MCDGFPLPDFGFEDVPLMALEKPTNFATPEFATTEFEEICRNLGMSIDPFSPIRSTGNSSVYKATSITTNEEWALKVSKHKSRIVEEFQKRNYLENSKYLVKSYEIYDKPNFAMLKMELCNNGDIAAMVLEEPYLWLLIHDIGNALNIVHKSGWMHLDVSPSNILVEGNLFKLADFGTLIRIGEYESGKEGAGPYCSPETMEFNGTDGITVEPTTDIFSFGVVLLEASTGYQAPRGGDDRYGQLRNGQILLGGDLYNCDCSQELIDLVNAMISRDPADRPTAADLANHPRAIQADNERNN</sequence>
<dbReference type="Pfam" id="PF00069">
    <property type="entry name" value="Pkinase"/>
    <property type="match status" value="1"/>
</dbReference>
<dbReference type="PANTHER" id="PTHR11042">
    <property type="entry name" value="EUKARYOTIC TRANSLATION INITIATION FACTOR 2-ALPHA KINASE EIF2-ALPHA KINASE -RELATED"/>
    <property type="match status" value="1"/>
</dbReference>
<dbReference type="FunFam" id="1.10.510.10:FF:001752">
    <property type="entry name" value="Serine/threonine-protein kinase PknB"/>
    <property type="match status" value="1"/>
</dbReference>
<dbReference type="InterPro" id="IPR000719">
    <property type="entry name" value="Prot_kinase_dom"/>
</dbReference>
<evidence type="ECO:0000256" key="5">
    <source>
        <dbReference type="SAM" id="MobiDB-lite"/>
    </source>
</evidence>